<accession>A0A1H0JVM3</accession>
<proteinExistence type="predicted"/>
<dbReference type="AlphaFoldDB" id="A0A1H0JVM3"/>
<name>A0A1H0JVM3_9BACT</name>
<dbReference type="OrthoDB" id="5471290at2"/>
<dbReference type="EMBL" id="FNJI01000002">
    <property type="protein sequence ID" value="SDO47532.1"/>
    <property type="molecule type" value="Genomic_DNA"/>
</dbReference>
<gene>
    <name evidence="1" type="ORF">SAMN05660330_00335</name>
</gene>
<evidence type="ECO:0000313" key="1">
    <source>
        <dbReference type="EMBL" id="SDO47532.1"/>
    </source>
</evidence>
<dbReference type="Proteomes" id="UP000199073">
    <property type="component" value="Unassembled WGS sequence"/>
</dbReference>
<dbReference type="RefSeq" id="WP_092219127.1">
    <property type="nucleotide sequence ID" value="NZ_FNJI01000002.1"/>
</dbReference>
<reference evidence="1 2" key="1">
    <citation type="submission" date="2016-10" db="EMBL/GenBank/DDBJ databases">
        <authorList>
            <person name="de Groot N.N."/>
        </authorList>
    </citation>
    <scope>NUCLEOTIDE SEQUENCE [LARGE SCALE GENOMIC DNA]</scope>
    <source>
        <strain evidence="1 2">DSM 12130</strain>
    </source>
</reference>
<protein>
    <submittedName>
        <fullName evidence="1">Uncharacterized protein</fullName>
    </submittedName>
</protein>
<sequence length="141" mass="15984">MSENQKVLQEVESFLQQWQPQEQPMRGKFELFVNEVASFDGVTLSFVARPGVSYSVRPRHRNQTDRELFAIIDVIDDDPGERWLSVCFYGDMISDPEQRGEVIPGGLGGEDGYCFDMFEDDGEYGDYLVARFKEAVAAAAQ</sequence>
<evidence type="ECO:0000313" key="2">
    <source>
        <dbReference type="Proteomes" id="UP000199073"/>
    </source>
</evidence>
<organism evidence="1 2">
    <name type="scientific">Desulforhopalus singaporensis</name>
    <dbReference type="NCBI Taxonomy" id="91360"/>
    <lineage>
        <taxon>Bacteria</taxon>
        <taxon>Pseudomonadati</taxon>
        <taxon>Thermodesulfobacteriota</taxon>
        <taxon>Desulfobulbia</taxon>
        <taxon>Desulfobulbales</taxon>
        <taxon>Desulfocapsaceae</taxon>
        <taxon>Desulforhopalus</taxon>
    </lineage>
</organism>
<keyword evidence="2" id="KW-1185">Reference proteome</keyword>